<dbReference type="AlphaFoldDB" id="A0AAX4HGN5"/>
<evidence type="ECO:0000256" key="3">
    <source>
        <dbReference type="ARBA" id="ARBA00006008"/>
    </source>
</evidence>
<keyword evidence="12" id="KW-0482">Metalloprotease</keyword>
<comment type="subunit">
    <text evidence="4">Component of the COP9 signalosome (CSN) complex.</text>
</comment>
<evidence type="ECO:0000259" key="15">
    <source>
        <dbReference type="PROSITE" id="PS50249"/>
    </source>
</evidence>
<dbReference type="GO" id="GO:0005737">
    <property type="term" value="C:cytoplasm"/>
    <property type="evidence" value="ECO:0007669"/>
    <property type="project" value="UniProtKB-SubCell"/>
</dbReference>
<sequence length="496" mass="56041">MQASHQCNLHRLVTETRAANLKSIEVPLDYTLSSKKSLAHTLHELETDKDAIQSRPWNLLPRYFSQVLILTLALVKMAVHAKLGGLIEVMGMMTGKIIRNLFIVMDVYSLPVEGTETRVNAQSEAYEYMVQYLDLLKSVGIEDSIVGWYHSHPGYGCWLSGIDVATQSLNQNFQDPYLAIVVDPIQTANQGKVEIGAFRTFPVGHVPSDALKTAGRTDEPGAARKRRDLGAHSNQYYALDIKLFKSPRDEALVDQILNKSWVSNLAIPLTGLDDYTHRLSQKLGDFSANMDTYAGHRETRGNSRFNALFESMVRGRSASCQPSGLGLANDRLGNQHTIIHEDEEDEDEEDDEDDDYEDDDGMRKDDEDDDDEDDEGDKDKKDEMDHRSVSNLEALDSESSVSRSTSQMVLMRKDLGPIQLDYREPPINKLNLSSIGDRKRRDRDDHRTVGSTEFQLERESLYMEFKQRSRLLNQVSHSELLGLLAERAKKDVFGSL</sequence>
<feature type="compositionally biased region" description="Basic and acidic residues" evidence="14">
    <location>
        <begin position="377"/>
        <end position="388"/>
    </location>
</feature>
<dbReference type="Pfam" id="PF01398">
    <property type="entry name" value="JAB"/>
    <property type="match status" value="1"/>
</dbReference>
<accession>A0AAX4HGN5</accession>
<feature type="domain" description="MPN" evidence="15">
    <location>
        <begin position="67"/>
        <end position="204"/>
    </location>
</feature>
<evidence type="ECO:0000256" key="8">
    <source>
        <dbReference type="ARBA" id="ARBA00022723"/>
    </source>
</evidence>
<evidence type="ECO:0000256" key="7">
    <source>
        <dbReference type="ARBA" id="ARBA00022670"/>
    </source>
</evidence>
<evidence type="ECO:0000313" key="16">
    <source>
        <dbReference type="EMBL" id="WPK27794.1"/>
    </source>
</evidence>
<organism evidence="16 17">
    <name type="scientific">Australozyma saopauloensis</name>
    <dbReference type="NCBI Taxonomy" id="291208"/>
    <lineage>
        <taxon>Eukaryota</taxon>
        <taxon>Fungi</taxon>
        <taxon>Dikarya</taxon>
        <taxon>Ascomycota</taxon>
        <taxon>Saccharomycotina</taxon>
        <taxon>Pichiomycetes</taxon>
        <taxon>Metschnikowiaceae</taxon>
        <taxon>Australozyma</taxon>
    </lineage>
</organism>
<dbReference type="FunFam" id="3.40.140.10:FF:000203">
    <property type="entry name" value="COP9 signalosome complex subunit 5"/>
    <property type="match status" value="1"/>
</dbReference>
<keyword evidence="8" id="KW-0479">Metal-binding</keyword>
<dbReference type="GO" id="GO:0046872">
    <property type="term" value="F:metal ion binding"/>
    <property type="evidence" value="ECO:0007669"/>
    <property type="project" value="UniProtKB-KW"/>
</dbReference>
<dbReference type="RefSeq" id="XP_062880170.1">
    <property type="nucleotide sequence ID" value="XM_063024100.1"/>
</dbReference>
<dbReference type="GO" id="GO:0008237">
    <property type="term" value="F:metallopeptidase activity"/>
    <property type="evidence" value="ECO:0007669"/>
    <property type="project" value="UniProtKB-KW"/>
</dbReference>
<keyword evidence="6" id="KW-0963">Cytoplasm</keyword>
<name>A0AAX4HGN5_9ASCO</name>
<dbReference type="EMBL" id="CP138901">
    <property type="protein sequence ID" value="WPK27794.1"/>
    <property type="molecule type" value="Genomic_DNA"/>
</dbReference>
<dbReference type="Proteomes" id="UP001338582">
    <property type="component" value="Chromosome 8"/>
</dbReference>
<evidence type="ECO:0000256" key="6">
    <source>
        <dbReference type="ARBA" id="ARBA00022490"/>
    </source>
</evidence>
<comment type="similarity">
    <text evidence="3">Belongs to the peptidase M67A family. CSN5 subfamily.</text>
</comment>
<dbReference type="InterPro" id="IPR037518">
    <property type="entry name" value="MPN"/>
</dbReference>
<evidence type="ECO:0000256" key="1">
    <source>
        <dbReference type="ARBA" id="ARBA00004123"/>
    </source>
</evidence>
<protein>
    <recommendedName>
        <fullName evidence="5">COP9 signalosome complex subunit 5</fullName>
    </recommendedName>
</protein>
<feature type="compositionally biased region" description="Polar residues" evidence="14">
    <location>
        <begin position="397"/>
        <end position="408"/>
    </location>
</feature>
<reference evidence="16 17" key="1">
    <citation type="submission" date="2023-10" db="EMBL/GenBank/DDBJ databases">
        <title>Draft Genome Sequence of Candida saopaulonensis from a very Premature Infant with Sepsis.</title>
        <authorList>
            <person name="Ning Y."/>
            <person name="Dai R."/>
            <person name="Xiao M."/>
            <person name="Xu Y."/>
            <person name="Yan Q."/>
            <person name="Zhang L."/>
        </authorList>
    </citation>
    <scope>NUCLEOTIDE SEQUENCE [LARGE SCALE GENOMIC DNA]</scope>
    <source>
        <strain evidence="16 17">19XY460</strain>
    </source>
</reference>
<evidence type="ECO:0000256" key="13">
    <source>
        <dbReference type="ARBA" id="ARBA00023242"/>
    </source>
</evidence>
<keyword evidence="11" id="KW-0862">Zinc</keyword>
<evidence type="ECO:0000256" key="4">
    <source>
        <dbReference type="ARBA" id="ARBA00011098"/>
    </source>
</evidence>
<evidence type="ECO:0000256" key="2">
    <source>
        <dbReference type="ARBA" id="ARBA00004496"/>
    </source>
</evidence>
<evidence type="ECO:0000256" key="5">
    <source>
        <dbReference type="ARBA" id="ARBA00014880"/>
    </source>
</evidence>
<dbReference type="InterPro" id="IPR050242">
    <property type="entry name" value="JAMM_MPN+_peptidase_M67A"/>
</dbReference>
<evidence type="ECO:0000313" key="17">
    <source>
        <dbReference type="Proteomes" id="UP001338582"/>
    </source>
</evidence>
<dbReference type="GO" id="GO:0008180">
    <property type="term" value="C:COP9 signalosome"/>
    <property type="evidence" value="ECO:0007669"/>
    <property type="project" value="UniProtKB-KW"/>
</dbReference>
<evidence type="ECO:0000256" key="10">
    <source>
        <dbReference type="ARBA" id="ARBA00022801"/>
    </source>
</evidence>
<dbReference type="PANTHER" id="PTHR10410">
    <property type="entry name" value="EUKARYOTIC TRANSLATION INITIATION FACTOR 3 -RELATED"/>
    <property type="match status" value="1"/>
</dbReference>
<evidence type="ECO:0000256" key="14">
    <source>
        <dbReference type="SAM" id="MobiDB-lite"/>
    </source>
</evidence>
<dbReference type="SMART" id="SM00232">
    <property type="entry name" value="JAB_MPN"/>
    <property type="match status" value="1"/>
</dbReference>
<comment type="subcellular location">
    <subcellularLocation>
        <location evidence="2">Cytoplasm</location>
    </subcellularLocation>
    <subcellularLocation>
        <location evidence="1">Nucleus</location>
    </subcellularLocation>
</comment>
<keyword evidence="17" id="KW-1185">Reference proteome</keyword>
<evidence type="ECO:0000256" key="11">
    <source>
        <dbReference type="ARBA" id="ARBA00022833"/>
    </source>
</evidence>
<keyword evidence="7" id="KW-0645">Protease</keyword>
<dbReference type="Gene3D" id="3.40.140.10">
    <property type="entry name" value="Cytidine Deaminase, domain 2"/>
    <property type="match status" value="1"/>
</dbReference>
<evidence type="ECO:0000256" key="12">
    <source>
        <dbReference type="ARBA" id="ARBA00023049"/>
    </source>
</evidence>
<dbReference type="PROSITE" id="PS50249">
    <property type="entry name" value="MPN"/>
    <property type="match status" value="1"/>
</dbReference>
<feature type="region of interest" description="Disordered" evidence="14">
    <location>
        <begin position="339"/>
        <end position="408"/>
    </location>
</feature>
<keyword evidence="9" id="KW-0736">Signalosome</keyword>
<dbReference type="SUPFAM" id="SSF102712">
    <property type="entry name" value="JAB1/MPN domain"/>
    <property type="match status" value="1"/>
</dbReference>
<proteinExistence type="inferred from homology"/>
<evidence type="ECO:0000256" key="9">
    <source>
        <dbReference type="ARBA" id="ARBA00022790"/>
    </source>
</evidence>
<keyword evidence="10" id="KW-0378">Hydrolase</keyword>
<dbReference type="GeneID" id="88176253"/>
<dbReference type="KEGG" id="asau:88176253"/>
<keyword evidence="13" id="KW-0539">Nucleus</keyword>
<gene>
    <name evidence="16" type="ORF">PUMCH_005195</name>
</gene>
<dbReference type="InterPro" id="IPR000555">
    <property type="entry name" value="JAMM/MPN+_dom"/>
</dbReference>
<dbReference type="CDD" id="cd08069">
    <property type="entry name" value="MPN_RPN11_CSN5"/>
    <property type="match status" value="1"/>
</dbReference>
<feature type="compositionally biased region" description="Acidic residues" evidence="14">
    <location>
        <begin position="341"/>
        <end position="376"/>
    </location>
</feature>
<dbReference type="GO" id="GO:0006508">
    <property type="term" value="P:proteolysis"/>
    <property type="evidence" value="ECO:0007669"/>
    <property type="project" value="UniProtKB-KW"/>
</dbReference>